<reference evidence="3" key="1">
    <citation type="submission" date="2022-07" db="EMBL/GenBank/DDBJ databases">
        <authorList>
            <person name="Macas J."/>
            <person name="Novak P."/>
            <person name="Neumann P."/>
        </authorList>
    </citation>
    <scope>NUCLEOTIDE SEQUENCE</scope>
</reference>
<evidence type="ECO:0000313" key="3">
    <source>
        <dbReference type="EMBL" id="CAH9106863.1"/>
    </source>
</evidence>
<gene>
    <name evidence="3" type="ORF">CEURO_LOCUS17521</name>
</gene>
<evidence type="ECO:0000256" key="1">
    <source>
        <dbReference type="SAM" id="MobiDB-lite"/>
    </source>
</evidence>
<name>A0A9P1EI38_CUSEU</name>
<keyword evidence="2" id="KW-1133">Transmembrane helix</keyword>
<accession>A0A9P1EI38</accession>
<dbReference type="EMBL" id="CAMAPE010000050">
    <property type="protein sequence ID" value="CAH9106863.1"/>
    <property type="molecule type" value="Genomic_DNA"/>
</dbReference>
<keyword evidence="4" id="KW-1185">Reference proteome</keyword>
<protein>
    <submittedName>
        <fullName evidence="3">Uncharacterized protein</fullName>
    </submittedName>
</protein>
<feature type="region of interest" description="Disordered" evidence="1">
    <location>
        <begin position="77"/>
        <end position="104"/>
    </location>
</feature>
<comment type="caution">
    <text evidence="3">The sequence shown here is derived from an EMBL/GenBank/DDBJ whole genome shotgun (WGS) entry which is preliminary data.</text>
</comment>
<proteinExistence type="predicted"/>
<evidence type="ECO:0000313" key="4">
    <source>
        <dbReference type="Proteomes" id="UP001152484"/>
    </source>
</evidence>
<dbReference type="Proteomes" id="UP001152484">
    <property type="component" value="Unassembled WGS sequence"/>
</dbReference>
<dbReference type="OrthoDB" id="10539267at2759"/>
<feature type="transmembrane region" description="Helical" evidence="2">
    <location>
        <begin position="25"/>
        <end position="44"/>
    </location>
</feature>
<keyword evidence="2" id="KW-0812">Transmembrane</keyword>
<evidence type="ECO:0000256" key="2">
    <source>
        <dbReference type="SAM" id="Phobius"/>
    </source>
</evidence>
<sequence length="104" mass="11571">MTKHTVHQRVYIETLGVTLRHTIQAAYQAFLFSFINFSCFIFFFPSALEHHSNAPTLLAHIWSELVVDSGRANRPGTGPARYCAGPDRPGLSVRSRFGPPGPVM</sequence>
<organism evidence="3 4">
    <name type="scientific">Cuscuta europaea</name>
    <name type="common">European dodder</name>
    <dbReference type="NCBI Taxonomy" id="41803"/>
    <lineage>
        <taxon>Eukaryota</taxon>
        <taxon>Viridiplantae</taxon>
        <taxon>Streptophyta</taxon>
        <taxon>Embryophyta</taxon>
        <taxon>Tracheophyta</taxon>
        <taxon>Spermatophyta</taxon>
        <taxon>Magnoliopsida</taxon>
        <taxon>eudicotyledons</taxon>
        <taxon>Gunneridae</taxon>
        <taxon>Pentapetalae</taxon>
        <taxon>asterids</taxon>
        <taxon>lamiids</taxon>
        <taxon>Solanales</taxon>
        <taxon>Convolvulaceae</taxon>
        <taxon>Cuscuteae</taxon>
        <taxon>Cuscuta</taxon>
        <taxon>Cuscuta subgen. Cuscuta</taxon>
    </lineage>
</organism>
<keyword evidence="2" id="KW-0472">Membrane</keyword>
<dbReference type="AlphaFoldDB" id="A0A9P1EI38"/>